<comment type="similarity">
    <text evidence="2 9">Belongs to the prefoldin subunit beta family.</text>
</comment>
<evidence type="ECO:0000256" key="1">
    <source>
        <dbReference type="ARBA" id="ARBA00004496"/>
    </source>
</evidence>
<evidence type="ECO:0000256" key="5">
    <source>
        <dbReference type="ARBA" id="ARBA00022490"/>
    </source>
</evidence>
<dbReference type="AlphaFoldDB" id="A0A075WCD1"/>
<evidence type="ECO:0000256" key="10">
    <source>
        <dbReference type="SAM" id="Coils"/>
    </source>
</evidence>
<dbReference type="Gene3D" id="1.10.287.370">
    <property type="match status" value="1"/>
</dbReference>
<feature type="coiled-coil region" evidence="10">
    <location>
        <begin position="8"/>
        <end position="106"/>
    </location>
</feature>
<dbReference type="InterPro" id="IPR009053">
    <property type="entry name" value="Prefoldin"/>
</dbReference>
<evidence type="ECO:0000256" key="7">
    <source>
        <dbReference type="ARBA" id="ARBA00025077"/>
    </source>
</evidence>
<sequence length="116" mass="13464">MGELPPQVQNLVAQLQQLQQQLQAVITQRAQVEALLRDTEQALEELQKVDDETPVYKAVGNILVKEKKEDVIKELTEKKETYEIRIKTLQRQEEKLRERFAETQQKLQNLLSPQAG</sequence>
<dbReference type="Proteomes" id="UP000028501">
    <property type="component" value="Chromosome"/>
</dbReference>
<evidence type="ECO:0000256" key="8">
    <source>
        <dbReference type="ARBA" id="ARBA00033461"/>
    </source>
</evidence>
<evidence type="ECO:0000313" key="11">
    <source>
        <dbReference type="EMBL" id="AIG98025.1"/>
    </source>
</evidence>
<dbReference type="GO" id="GO:0051082">
    <property type="term" value="F:unfolded protein binding"/>
    <property type="evidence" value="ECO:0007669"/>
    <property type="project" value="UniProtKB-UniRule"/>
</dbReference>
<dbReference type="InterPro" id="IPR002777">
    <property type="entry name" value="PFD_beta-like"/>
</dbReference>
<comment type="subcellular location">
    <subcellularLocation>
        <location evidence="1 9">Cytoplasm</location>
    </subcellularLocation>
</comment>
<dbReference type="RefSeq" id="WP_010878647.1">
    <property type="nucleotide sequence ID" value="NZ_CP006577.1"/>
</dbReference>
<evidence type="ECO:0000256" key="2">
    <source>
        <dbReference type="ARBA" id="ARBA00008045"/>
    </source>
</evidence>
<evidence type="ECO:0000313" key="12">
    <source>
        <dbReference type="Proteomes" id="UP000028501"/>
    </source>
</evidence>
<dbReference type="GO" id="GO:0005737">
    <property type="term" value="C:cytoplasm"/>
    <property type="evidence" value="ECO:0007669"/>
    <property type="project" value="UniProtKB-SubCell"/>
</dbReference>
<keyword evidence="6 9" id="KW-0143">Chaperone</keyword>
<proteinExistence type="inferred from homology"/>
<comment type="subunit">
    <text evidence="3 9">Heterohexamer of two alpha and four beta subunits.</text>
</comment>
<dbReference type="GO" id="GO:0044183">
    <property type="term" value="F:protein folding chaperone"/>
    <property type="evidence" value="ECO:0007669"/>
    <property type="project" value="TreeGrafter"/>
</dbReference>
<dbReference type="CDD" id="cd23162">
    <property type="entry name" value="Prefoldin_beta_GimC"/>
    <property type="match status" value="1"/>
</dbReference>
<evidence type="ECO:0000256" key="4">
    <source>
        <dbReference type="ARBA" id="ARBA00016304"/>
    </source>
</evidence>
<dbReference type="SUPFAM" id="SSF46579">
    <property type="entry name" value="Prefoldin"/>
    <property type="match status" value="1"/>
</dbReference>
<dbReference type="GO" id="GO:0016272">
    <property type="term" value="C:prefoldin complex"/>
    <property type="evidence" value="ECO:0007669"/>
    <property type="project" value="UniProtKB-UniRule"/>
</dbReference>
<evidence type="ECO:0000256" key="6">
    <source>
        <dbReference type="ARBA" id="ARBA00023186"/>
    </source>
</evidence>
<evidence type="ECO:0000256" key="9">
    <source>
        <dbReference type="HAMAP-Rule" id="MF_00307"/>
    </source>
</evidence>
<keyword evidence="10" id="KW-0175">Coiled coil</keyword>
<dbReference type="InterPro" id="IPR012713">
    <property type="entry name" value="PfdB"/>
</dbReference>
<dbReference type="SMR" id="A0A075WCD1"/>
<accession>A0A075WCD1</accession>
<gene>
    <name evidence="9" type="primary">pfdB</name>
    <name evidence="11" type="ORF">AFULGI_00012500</name>
</gene>
<dbReference type="PANTHER" id="PTHR20903:SF0">
    <property type="entry name" value="PREFOLDIN SUBUNIT 1"/>
    <property type="match status" value="1"/>
</dbReference>
<name>A0A075WCD1_ARCFL</name>
<dbReference type="KEGG" id="afg:AFULGI_00012500"/>
<dbReference type="PANTHER" id="PTHR20903">
    <property type="entry name" value="PREFOLDIN SUBUNIT 1-RELATED"/>
    <property type="match status" value="1"/>
</dbReference>
<organism evidence="11 12">
    <name type="scientific">Archaeoglobus fulgidus DSM 8774</name>
    <dbReference type="NCBI Taxonomy" id="1344584"/>
    <lineage>
        <taxon>Archaea</taxon>
        <taxon>Methanobacteriati</taxon>
        <taxon>Methanobacteriota</taxon>
        <taxon>Archaeoglobi</taxon>
        <taxon>Archaeoglobales</taxon>
        <taxon>Archaeoglobaceae</taxon>
        <taxon>Archaeoglobus</taxon>
    </lineage>
</organism>
<dbReference type="NCBIfam" id="TIGR02338">
    <property type="entry name" value="gimC_beta"/>
    <property type="match status" value="1"/>
</dbReference>
<protein>
    <recommendedName>
        <fullName evidence="4 9">Prefoldin subunit beta</fullName>
    </recommendedName>
    <alternativeName>
        <fullName evidence="8 9">GimC subunit beta</fullName>
    </alternativeName>
</protein>
<evidence type="ECO:0000256" key="3">
    <source>
        <dbReference type="ARBA" id="ARBA00011716"/>
    </source>
</evidence>
<dbReference type="Pfam" id="PF01920">
    <property type="entry name" value="Prefoldin_2"/>
    <property type="match status" value="1"/>
</dbReference>
<keyword evidence="5 9" id="KW-0963">Cytoplasm</keyword>
<dbReference type="HAMAP" id="MF_00307">
    <property type="entry name" value="PfdB"/>
    <property type="match status" value="1"/>
</dbReference>
<comment type="function">
    <text evidence="7 9">Molecular chaperone capable of stabilizing a range of proteins. Seems to fulfill an ATP-independent, HSP70-like function in archaeal de novo protein folding.</text>
</comment>
<dbReference type="GeneID" id="24794757"/>
<dbReference type="HOGENOM" id="CLU_131909_1_1_2"/>
<reference evidence="11 12" key="1">
    <citation type="submission" date="2013-07" db="EMBL/GenBank/DDBJ databases">
        <title>Genome of Archaeoglobus fulgidus.</title>
        <authorList>
            <person name="Fiebig A."/>
            <person name="Birkeland N.-K."/>
        </authorList>
    </citation>
    <scope>NUCLEOTIDE SEQUENCE [LARGE SCALE GENOMIC DNA]</scope>
    <source>
        <strain evidence="11 12">DSM 8774</strain>
    </source>
</reference>
<dbReference type="EMBL" id="CP006577">
    <property type="protein sequence ID" value="AIG98025.1"/>
    <property type="molecule type" value="Genomic_DNA"/>
</dbReference>